<evidence type="ECO:0000256" key="2">
    <source>
        <dbReference type="ARBA" id="ARBA00022729"/>
    </source>
</evidence>
<dbReference type="AlphaFoldDB" id="A0A1E7REG1"/>
<feature type="chain" id="PRO_5043144685" description="Peptidase S11 D-alanyl-D-alanine carboxypeptidase A N-terminal domain-containing protein" evidence="10">
    <location>
        <begin position="24"/>
        <end position="439"/>
    </location>
</feature>
<keyword evidence="2 10" id="KW-0732">Signal</keyword>
<dbReference type="PANTHER" id="PTHR21581">
    <property type="entry name" value="D-ALANYL-D-ALANINE CARBOXYPEPTIDASE"/>
    <property type="match status" value="1"/>
</dbReference>
<dbReference type="GO" id="GO:0008360">
    <property type="term" value="P:regulation of cell shape"/>
    <property type="evidence" value="ECO:0007669"/>
    <property type="project" value="UniProtKB-KW"/>
</dbReference>
<gene>
    <name evidence="12" type="ORF">BJI46_08715</name>
</gene>
<evidence type="ECO:0000256" key="9">
    <source>
        <dbReference type="RuleBase" id="RU004016"/>
    </source>
</evidence>
<dbReference type="InterPro" id="IPR001967">
    <property type="entry name" value="Peptidase_S11_N"/>
</dbReference>
<protein>
    <recommendedName>
        <fullName evidence="11">Peptidase S11 D-alanyl-D-alanine carboxypeptidase A N-terminal domain-containing protein</fullName>
    </recommendedName>
</protein>
<evidence type="ECO:0000259" key="11">
    <source>
        <dbReference type="Pfam" id="PF00768"/>
    </source>
</evidence>
<evidence type="ECO:0000256" key="1">
    <source>
        <dbReference type="ARBA" id="ARBA00007164"/>
    </source>
</evidence>
<name>A0A1E7REG1_9GAMM</name>
<keyword evidence="5" id="KW-0573">Peptidoglycan synthesis</keyword>
<feature type="domain" description="Peptidase S11 D-alanyl-D-alanine carboxypeptidase A N-terminal" evidence="11">
    <location>
        <begin position="31"/>
        <end position="261"/>
    </location>
</feature>
<comment type="similarity">
    <text evidence="1 9">Belongs to the peptidase S11 family.</text>
</comment>
<reference evidence="12 13" key="1">
    <citation type="submission" date="2016-09" db="EMBL/GenBank/DDBJ databases">
        <authorList>
            <person name="Capua I."/>
            <person name="De Benedictis P."/>
            <person name="Joannis T."/>
            <person name="Lombin L.H."/>
            <person name="Cattoli G."/>
        </authorList>
    </citation>
    <scope>NUCLEOTIDE SEQUENCE [LARGE SCALE GENOMIC DNA]</scope>
    <source>
        <strain evidence="12 13">ANC 4671</strain>
    </source>
</reference>
<organism evidence="12 13">
    <name type="scientific">Acinetobacter qingfengensis</name>
    <dbReference type="NCBI Taxonomy" id="1262585"/>
    <lineage>
        <taxon>Bacteria</taxon>
        <taxon>Pseudomonadati</taxon>
        <taxon>Pseudomonadota</taxon>
        <taxon>Gammaproteobacteria</taxon>
        <taxon>Moraxellales</taxon>
        <taxon>Moraxellaceae</taxon>
        <taxon>Acinetobacter</taxon>
    </lineage>
</organism>
<dbReference type="GO" id="GO:0009252">
    <property type="term" value="P:peptidoglycan biosynthetic process"/>
    <property type="evidence" value="ECO:0007669"/>
    <property type="project" value="UniProtKB-KW"/>
</dbReference>
<dbReference type="Pfam" id="PF00768">
    <property type="entry name" value="Peptidase_S11"/>
    <property type="match status" value="1"/>
</dbReference>
<feature type="active site" evidence="7">
    <location>
        <position position="124"/>
    </location>
</feature>
<evidence type="ECO:0000256" key="6">
    <source>
        <dbReference type="ARBA" id="ARBA00023316"/>
    </source>
</evidence>
<keyword evidence="4" id="KW-0133">Cell shape</keyword>
<keyword evidence="13" id="KW-1185">Reference proteome</keyword>
<evidence type="ECO:0000256" key="8">
    <source>
        <dbReference type="PIRSR" id="PIRSR618044-2"/>
    </source>
</evidence>
<keyword evidence="3" id="KW-0378">Hydrolase</keyword>
<dbReference type="InterPro" id="IPR012338">
    <property type="entry name" value="Beta-lactam/transpept-like"/>
</dbReference>
<keyword evidence="6" id="KW-0961">Cell wall biogenesis/degradation</keyword>
<evidence type="ECO:0000256" key="10">
    <source>
        <dbReference type="SAM" id="SignalP"/>
    </source>
</evidence>
<proteinExistence type="inferred from homology"/>
<dbReference type="GO" id="GO:0006508">
    <property type="term" value="P:proteolysis"/>
    <property type="evidence" value="ECO:0007669"/>
    <property type="project" value="InterPro"/>
</dbReference>
<evidence type="ECO:0000313" key="12">
    <source>
        <dbReference type="EMBL" id="OEY97683.1"/>
    </source>
</evidence>
<feature type="signal peptide" evidence="10">
    <location>
        <begin position="1"/>
        <end position="23"/>
    </location>
</feature>
<accession>A0A1E7REG1</accession>
<dbReference type="EMBL" id="MKKK01000005">
    <property type="protein sequence ID" value="OEY97683.1"/>
    <property type="molecule type" value="Genomic_DNA"/>
</dbReference>
<dbReference type="Proteomes" id="UP000185895">
    <property type="component" value="Unassembled WGS sequence"/>
</dbReference>
<dbReference type="SUPFAM" id="SSF56601">
    <property type="entry name" value="beta-lactamase/transpeptidase-like"/>
    <property type="match status" value="1"/>
</dbReference>
<dbReference type="Gene3D" id="3.40.710.10">
    <property type="entry name" value="DD-peptidase/beta-lactamase superfamily"/>
    <property type="match status" value="1"/>
</dbReference>
<feature type="active site" description="Acyl-ester intermediate" evidence="7">
    <location>
        <position position="62"/>
    </location>
</feature>
<evidence type="ECO:0000256" key="3">
    <source>
        <dbReference type="ARBA" id="ARBA00022801"/>
    </source>
</evidence>
<dbReference type="PANTHER" id="PTHR21581:SF6">
    <property type="entry name" value="TRAFFICKING PROTEIN PARTICLE COMPLEX SUBUNIT 12"/>
    <property type="match status" value="1"/>
</dbReference>
<evidence type="ECO:0000313" key="13">
    <source>
        <dbReference type="Proteomes" id="UP000185895"/>
    </source>
</evidence>
<sequence length="439" mass="49519">MVLNLKRPLVLILLSSLSMFSSAQVLNIDPGSVEAQAWIIYDPQSGQIIDEYQSDVERAPASLTKMMVAYLTLKAVKEGKLHLDQFINVPEIITTVHSDESRMHLKPNEQISIQNLLSGLIIMSANDAALTLGVLVAGNDTNFVQLMNSTAHKLGMQHTQFRNPSGITMDGHYSSAKDLAILAQAIVKETPEYLNYSKQPIFNYKDLTHHATNILLQKDTSIDGMKTGYTGAAGYNLALTANRLDPNTNEYRRLIVVVLGTASKQKRAEVADLLLNIAFNYTQTKRLFMHPQPLADLHVINGKQNLYRILLPQNLSYNTLSLLPQNQVLDAKQFDQITQRFVIHPDFQQILEPLKSPQQINYHVELTQPQLHAPLQQTAMTIAKVDVSQFGRIIHQVNIQQDVLLEQASWWHRLLHWIKALFGLNSENLKPILYPIQNN</sequence>
<dbReference type="GO" id="GO:0009002">
    <property type="term" value="F:serine-type D-Ala-D-Ala carboxypeptidase activity"/>
    <property type="evidence" value="ECO:0007669"/>
    <property type="project" value="InterPro"/>
</dbReference>
<dbReference type="PRINTS" id="PR00725">
    <property type="entry name" value="DADACBPTASE1"/>
</dbReference>
<evidence type="ECO:0000256" key="4">
    <source>
        <dbReference type="ARBA" id="ARBA00022960"/>
    </source>
</evidence>
<dbReference type="OrthoDB" id="9795979at2"/>
<dbReference type="InterPro" id="IPR018044">
    <property type="entry name" value="Peptidase_S11"/>
</dbReference>
<feature type="binding site" evidence="8">
    <location>
        <position position="226"/>
    </location>
    <ligand>
        <name>substrate</name>
    </ligand>
</feature>
<comment type="caution">
    <text evidence="12">The sequence shown here is derived from an EMBL/GenBank/DDBJ whole genome shotgun (WGS) entry which is preliminary data.</text>
</comment>
<dbReference type="STRING" id="1262585.BJI46_08715"/>
<evidence type="ECO:0000256" key="5">
    <source>
        <dbReference type="ARBA" id="ARBA00022984"/>
    </source>
</evidence>
<feature type="active site" description="Proton acceptor" evidence="7">
    <location>
        <position position="65"/>
    </location>
</feature>
<dbReference type="GO" id="GO:0071555">
    <property type="term" value="P:cell wall organization"/>
    <property type="evidence" value="ECO:0007669"/>
    <property type="project" value="UniProtKB-KW"/>
</dbReference>
<evidence type="ECO:0000256" key="7">
    <source>
        <dbReference type="PIRSR" id="PIRSR618044-1"/>
    </source>
</evidence>